<gene>
    <name evidence="8" type="ORF">GX523_05470</name>
</gene>
<dbReference type="GO" id="GO:0016020">
    <property type="term" value="C:membrane"/>
    <property type="evidence" value="ECO:0007669"/>
    <property type="project" value="UniProtKB-SubCell"/>
</dbReference>
<evidence type="ECO:0000256" key="4">
    <source>
        <dbReference type="ARBA" id="ARBA00022989"/>
    </source>
</evidence>
<name>A0A7C7D4V6_9FIRM</name>
<comment type="subcellular location">
    <subcellularLocation>
        <location evidence="1">Membrane</location>
        <topology evidence="1">Multi-pass membrane protein</topology>
    </subcellularLocation>
</comment>
<feature type="domain" description="ResB-like" evidence="7">
    <location>
        <begin position="323"/>
        <end position="424"/>
    </location>
</feature>
<keyword evidence="5 6" id="KW-0472">Membrane</keyword>
<evidence type="ECO:0000259" key="7">
    <source>
        <dbReference type="Pfam" id="PF05140"/>
    </source>
</evidence>
<dbReference type="Pfam" id="PF05140">
    <property type="entry name" value="ResB"/>
    <property type="match status" value="2"/>
</dbReference>
<evidence type="ECO:0000256" key="2">
    <source>
        <dbReference type="ARBA" id="ARBA00022692"/>
    </source>
</evidence>
<dbReference type="GO" id="GO:0017004">
    <property type="term" value="P:cytochrome complex assembly"/>
    <property type="evidence" value="ECO:0007669"/>
    <property type="project" value="UniProtKB-KW"/>
</dbReference>
<feature type="transmembrane region" description="Helical" evidence="6">
    <location>
        <begin position="69"/>
        <end position="90"/>
    </location>
</feature>
<evidence type="ECO:0000256" key="5">
    <source>
        <dbReference type="ARBA" id="ARBA00023136"/>
    </source>
</evidence>
<evidence type="ECO:0000256" key="1">
    <source>
        <dbReference type="ARBA" id="ARBA00004141"/>
    </source>
</evidence>
<reference evidence="8 9" key="1">
    <citation type="journal article" date="2020" name="Biotechnol. Biofuels">
        <title>New insights from the biogas microbiome by comprehensive genome-resolved metagenomics of nearly 1600 species originating from multiple anaerobic digesters.</title>
        <authorList>
            <person name="Campanaro S."/>
            <person name="Treu L."/>
            <person name="Rodriguez-R L.M."/>
            <person name="Kovalovszki A."/>
            <person name="Ziels R.M."/>
            <person name="Maus I."/>
            <person name="Zhu X."/>
            <person name="Kougias P.G."/>
            <person name="Basile A."/>
            <person name="Luo G."/>
            <person name="Schluter A."/>
            <person name="Konstantinidis K.T."/>
            <person name="Angelidaki I."/>
        </authorList>
    </citation>
    <scope>NUCLEOTIDE SEQUENCE [LARGE SCALE GENOMIC DNA]</scope>
    <source>
        <strain evidence="8">AS05jafATM_4</strain>
    </source>
</reference>
<feature type="transmembrane region" description="Helical" evidence="6">
    <location>
        <begin position="21"/>
        <end position="39"/>
    </location>
</feature>
<sequence>MSNRSDGLIEKIWDIFSSMKTGLVLLGVVALVSGIGTLIPQESLDPEGARAVAEIWRTLGFTRIYSSPWFQFLLGLLCINLIVCSVQRFGGIYNLTFHPKAPKDNSGIPQKISAKLSGENEDVLKRRTQEVLTKKGFRITESANEGKWSFTAQKHRMGNWGSFITHISFVILILGALIGSISGFKGYMMAGEGSVVPIQEIDIYKGQVKENFMVKINSVEDRILANGERDNWYTDLSIIESGTEVHRQSISVNHPLTYKGITFYQSSYAPGALFTVEMDGKTFPVTLQNGGGYFNAPGTNLFLVLAAMKAGPQESVILYQVFDENKQLEMGQLTPGESANIQDAYTITFDKATAFTGLQVKADPGVWVVWLGCALLMVGLLLSFYWRPVRIAGILEPDLDDQKPSLILGAYTGKLSMGVKEEFDRIAAELRE</sequence>
<protein>
    <submittedName>
        <fullName evidence="8">Cytochrome c biogenesis protein ResB</fullName>
    </submittedName>
</protein>
<feature type="transmembrane region" description="Helical" evidence="6">
    <location>
        <begin position="163"/>
        <end position="184"/>
    </location>
</feature>
<organism evidence="8 9">
    <name type="scientific">Desulfitobacterium dehalogenans</name>
    <dbReference type="NCBI Taxonomy" id="36854"/>
    <lineage>
        <taxon>Bacteria</taxon>
        <taxon>Bacillati</taxon>
        <taxon>Bacillota</taxon>
        <taxon>Clostridia</taxon>
        <taxon>Eubacteriales</taxon>
        <taxon>Desulfitobacteriaceae</taxon>
        <taxon>Desulfitobacterium</taxon>
    </lineage>
</organism>
<keyword evidence="3" id="KW-0201">Cytochrome c-type biogenesis</keyword>
<dbReference type="AlphaFoldDB" id="A0A7C7D4V6"/>
<evidence type="ECO:0000256" key="6">
    <source>
        <dbReference type="SAM" id="Phobius"/>
    </source>
</evidence>
<comment type="caution">
    <text evidence="8">The sequence shown here is derived from an EMBL/GenBank/DDBJ whole genome shotgun (WGS) entry which is preliminary data.</text>
</comment>
<proteinExistence type="predicted"/>
<accession>A0A7C7D4V6</accession>
<dbReference type="InterPro" id="IPR007816">
    <property type="entry name" value="ResB-like_domain"/>
</dbReference>
<dbReference type="InterPro" id="IPR023494">
    <property type="entry name" value="Cyt_c_bgen_Ccs1/CcsB/ResB"/>
</dbReference>
<dbReference type="EMBL" id="DUTF01000123">
    <property type="protein sequence ID" value="HHY26192.1"/>
    <property type="molecule type" value="Genomic_DNA"/>
</dbReference>
<keyword evidence="4 6" id="KW-1133">Transmembrane helix</keyword>
<feature type="transmembrane region" description="Helical" evidence="6">
    <location>
        <begin position="367"/>
        <end position="386"/>
    </location>
</feature>
<evidence type="ECO:0000256" key="3">
    <source>
        <dbReference type="ARBA" id="ARBA00022748"/>
    </source>
</evidence>
<evidence type="ECO:0000313" key="9">
    <source>
        <dbReference type="Proteomes" id="UP000553059"/>
    </source>
</evidence>
<keyword evidence="2 6" id="KW-0812">Transmembrane</keyword>
<dbReference type="PANTHER" id="PTHR31566">
    <property type="entry name" value="CYTOCHROME C BIOGENESIS PROTEIN CCS1, CHLOROPLASTIC"/>
    <property type="match status" value="1"/>
</dbReference>
<dbReference type="Proteomes" id="UP000553059">
    <property type="component" value="Unassembled WGS sequence"/>
</dbReference>
<evidence type="ECO:0000313" key="8">
    <source>
        <dbReference type="EMBL" id="HHY26192.1"/>
    </source>
</evidence>
<dbReference type="PANTHER" id="PTHR31566:SF0">
    <property type="entry name" value="CYTOCHROME C BIOGENESIS PROTEIN CCS1, CHLOROPLASTIC"/>
    <property type="match status" value="1"/>
</dbReference>
<feature type="domain" description="ResB-like" evidence="7">
    <location>
        <begin position="19"/>
        <end position="276"/>
    </location>
</feature>